<dbReference type="GO" id="GO:0005802">
    <property type="term" value="C:trans-Golgi network"/>
    <property type="evidence" value="ECO:0007669"/>
    <property type="project" value="InterPro"/>
</dbReference>
<dbReference type="PANTHER" id="PTHR14416:SF2">
    <property type="entry name" value="PROTEIN NJMU-R1"/>
    <property type="match status" value="1"/>
</dbReference>
<reference evidence="2 3" key="1">
    <citation type="submission" date="2024-04" db="EMBL/GenBank/DDBJ databases">
        <authorList>
            <consortium name="Genoscope - CEA"/>
            <person name="William W."/>
        </authorList>
    </citation>
    <scope>NUCLEOTIDE SEQUENCE [LARGE SCALE GENOMIC DNA]</scope>
</reference>
<sequence length="433" mass="48083">MADSTSDSGSVHSLLTEQSSEKKSDNNNNRYYALYSFYPNNRLSGEDRFIPSDVGDQLDGSLSLNIVATNLTATTETDLRRSLAHKLSKSVLKAGDPIFFSVGLHSTPNSSTSAACSYCLIEAGSDSFDFDLVASDGKSGDCKENEQQQFVVCFVSLQDSSLDLFRSEFESYINGLIPLLDKEPLMQLSSPPSKPDASNITSLPAPSILSDQKELSQLSTKIHSYLEQWPVLVVGYLARTLQYFGPGIQQLIHSALLNASLQISGATEVQEDDIKRFISCCSFSTLYERLQSNSESVIGIIESSCPLITQVYLFCNFLTFIVLQQFIYFLDSCNLCKTAAEKLLNFDPSNATKIRDFLDSIKLDFVHKLNELKRFLKQAELDHYALYRAFSYLKNCGCGDLLLRYVKLDGGLDALNLLSVLETFIKDKGLTLL</sequence>
<evidence type="ECO:0000313" key="3">
    <source>
        <dbReference type="Proteomes" id="UP001497497"/>
    </source>
</evidence>
<evidence type="ECO:0000313" key="2">
    <source>
        <dbReference type="EMBL" id="CAL1538872.1"/>
    </source>
</evidence>
<dbReference type="PANTHER" id="PTHR14416">
    <property type="entry name" value="PROTEIN NJMU-R1"/>
    <property type="match status" value="1"/>
</dbReference>
<proteinExistence type="predicted"/>
<dbReference type="InterPro" id="IPR028280">
    <property type="entry name" value="Njmu-R1"/>
</dbReference>
<dbReference type="Pfam" id="PF15053">
    <property type="entry name" value="Njmu-R1"/>
    <property type="match status" value="2"/>
</dbReference>
<organism evidence="2 3">
    <name type="scientific">Lymnaea stagnalis</name>
    <name type="common">Great pond snail</name>
    <name type="synonym">Helix stagnalis</name>
    <dbReference type="NCBI Taxonomy" id="6523"/>
    <lineage>
        <taxon>Eukaryota</taxon>
        <taxon>Metazoa</taxon>
        <taxon>Spiralia</taxon>
        <taxon>Lophotrochozoa</taxon>
        <taxon>Mollusca</taxon>
        <taxon>Gastropoda</taxon>
        <taxon>Heterobranchia</taxon>
        <taxon>Euthyneura</taxon>
        <taxon>Panpulmonata</taxon>
        <taxon>Hygrophila</taxon>
        <taxon>Lymnaeoidea</taxon>
        <taxon>Lymnaeidae</taxon>
        <taxon>Lymnaea</taxon>
    </lineage>
</organism>
<dbReference type="Proteomes" id="UP001497497">
    <property type="component" value="Unassembled WGS sequence"/>
</dbReference>
<gene>
    <name evidence="2" type="ORF">GSLYS_00012693001</name>
</gene>
<dbReference type="AlphaFoldDB" id="A0AAV2HZE8"/>
<protein>
    <recommendedName>
        <fullName evidence="4">Protein Njmu-R1</fullName>
    </recommendedName>
</protein>
<evidence type="ECO:0008006" key="4">
    <source>
        <dbReference type="Google" id="ProtNLM"/>
    </source>
</evidence>
<accession>A0AAV2HZE8</accession>
<dbReference type="GO" id="GO:0099041">
    <property type="term" value="P:vesicle tethering to Golgi"/>
    <property type="evidence" value="ECO:0007669"/>
    <property type="project" value="InterPro"/>
</dbReference>
<comment type="caution">
    <text evidence="2">The sequence shown here is derived from an EMBL/GenBank/DDBJ whole genome shotgun (WGS) entry which is preliminary data.</text>
</comment>
<keyword evidence="3" id="KW-1185">Reference proteome</keyword>
<feature type="compositionally biased region" description="Polar residues" evidence="1">
    <location>
        <begin position="1"/>
        <end position="18"/>
    </location>
</feature>
<evidence type="ECO:0000256" key="1">
    <source>
        <dbReference type="SAM" id="MobiDB-lite"/>
    </source>
</evidence>
<name>A0AAV2HZE8_LYMST</name>
<dbReference type="EMBL" id="CAXITT010000315">
    <property type="protein sequence ID" value="CAL1538872.1"/>
    <property type="molecule type" value="Genomic_DNA"/>
</dbReference>
<feature type="region of interest" description="Disordered" evidence="1">
    <location>
        <begin position="1"/>
        <end position="27"/>
    </location>
</feature>